<dbReference type="InterPro" id="IPR017907">
    <property type="entry name" value="Znf_RING_CS"/>
</dbReference>
<evidence type="ECO:0000256" key="1">
    <source>
        <dbReference type="ARBA" id="ARBA00004496"/>
    </source>
</evidence>
<keyword evidence="8" id="KW-0175">Coiled coil</keyword>
<sequence>MAEGNSEIPCGYDEDFVNPIDEDLQCSICYVAIREPVLTRCGHRFCKECLEGHMSRYSYMLELGFEFELDFELDFEFQRQACSCPIDREELVDRKDVFPDKATGRKILSLFIRCPSTACDWTGELREKKDHLVHCESKLVECPNGCGSCVVRKQIESHIDNECPLTAISCPYASMGCTKKIQRKEIEAHLQSTTSLHLAFTCSTFKETTEKLDALQKQVEELKTSNYSLNAKIEAQKQEITTLSEKVDTQKREWTAANSSLDSKLDAQKRELSSSLNSVVVTHRREWAAAISELDSKVDFQAKEIRRLTNETSPFVWKITGFNEVLQLAREGIVPRIYNEFYTEKRGYKLSLRLYPDGDQTQRNRYVSVFVGIMKGQYDPILPWPFRQQVTFTVIDQQYDLSKRRNEVGILNTENTPWRFSGRPTSEENPDLDGIDRLISHKVLFTRRYLENDTLVLKVDVGPHDSQSDNSYSDYDDWY</sequence>
<proteinExistence type="predicted"/>
<dbReference type="SMART" id="SM00184">
    <property type="entry name" value="RING"/>
    <property type="match status" value="1"/>
</dbReference>
<dbReference type="Pfam" id="PF02176">
    <property type="entry name" value="zf-TRAF"/>
    <property type="match status" value="1"/>
</dbReference>
<dbReference type="InterPro" id="IPR001293">
    <property type="entry name" value="Znf_TRAF"/>
</dbReference>
<dbReference type="SUPFAM" id="SSF49599">
    <property type="entry name" value="TRAF domain-like"/>
    <property type="match status" value="2"/>
</dbReference>
<reference evidence="12 13" key="1">
    <citation type="submission" date="2022-05" db="EMBL/GenBank/DDBJ databases">
        <authorList>
            <consortium name="Genoscope - CEA"/>
            <person name="William W."/>
        </authorList>
    </citation>
    <scope>NUCLEOTIDE SEQUENCE [LARGE SCALE GENOMIC DNA]</scope>
</reference>
<feature type="coiled-coil region" evidence="8">
    <location>
        <begin position="205"/>
        <end position="253"/>
    </location>
</feature>
<dbReference type="Gene3D" id="2.60.210.10">
    <property type="entry name" value="Apoptosis, Tumor Necrosis Factor Receptor Associated Protein 2, Chain A"/>
    <property type="match status" value="1"/>
</dbReference>
<evidence type="ECO:0000259" key="10">
    <source>
        <dbReference type="PROSITE" id="PS50144"/>
    </source>
</evidence>
<keyword evidence="2" id="KW-0963">Cytoplasm</keyword>
<evidence type="ECO:0000256" key="6">
    <source>
        <dbReference type="ARBA" id="ARBA00022833"/>
    </source>
</evidence>
<dbReference type="Proteomes" id="UP001159427">
    <property type="component" value="Unassembled WGS sequence"/>
</dbReference>
<dbReference type="PROSITE" id="PS50145">
    <property type="entry name" value="ZF_TRAF"/>
    <property type="match status" value="1"/>
</dbReference>
<evidence type="ECO:0000256" key="4">
    <source>
        <dbReference type="ARBA" id="ARBA00022737"/>
    </source>
</evidence>
<evidence type="ECO:0008006" key="14">
    <source>
        <dbReference type="Google" id="ProtNLM"/>
    </source>
</evidence>
<evidence type="ECO:0000256" key="8">
    <source>
        <dbReference type="SAM" id="Coils"/>
    </source>
</evidence>
<dbReference type="InterPro" id="IPR008974">
    <property type="entry name" value="TRAF-like"/>
</dbReference>
<dbReference type="InterPro" id="IPR013083">
    <property type="entry name" value="Znf_RING/FYVE/PHD"/>
</dbReference>
<keyword evidence="5 7" id="KW-0863">Zinc-finger</keyword>
<dbReference type="InterPro" id="IPR001841">
    <property type="entry name" value="Znf_RING"/>
</dbReference>
<keyword evidence="4" id="KW-0677">Repeat</keyword>
<evidence type="ECO:0000313" key="13">
    <source>
        <dbReference type="Proteomes" id="UP001159427"/>
    </source>
</evidence>
<dbReference type="Pfam" id="PF00097">
    <property type="entry name" value="zf-C3HC4"/>
    <property type="match status" value="1"/>
</dbReference>
<accession>A0ABN8MC13</accession>
<comment type="subcellular location">
    <subcellularLocation>
        <location evidence="1">Cytoplasm</location>
    </subcellularLocation>
</comment>
<evidence type="ECO:0000256" key="7">
    <source>
        <dbReference type="PROSITE-ProRule" id="PRU00207"/>
    </source>
</evidence>
<dbReference type="Gene3D" id="3.30.40.10">
    <property type="entry name" value="Zinc/RING finger domain, C3HC4 (zinc finger)"/>
    <property type="match status" value="2"/>
</dbReference>
<name>A0ABN8MC13_9CNID</name>
<dbReference type="PROSITE" id="PS50089">
    <property type="entry name" value="ZF_RING_2"/>
    <property type="match status" value="1"/>
</dbReference>
<evidence type="ECO:0000256" key="5">
    <source>
        <dbReference type="ARBA" id="ARBA00022771"/>
    </source>
</evidence>
<protein>
    <recommendedName>
        <fullName evidence="14">TNF receptor-associated factor 4</fullName>
    </recommendedName>
</protein>
<evidence type="ECO:0000256" key="3">
    <source>
        <dbReference type="ARBA" id="ARBA00022723"/>
    </source>
</evidence>
<dbReference type="InterPro" id="IPR012227">
    <property type="entry name" value="TNF_rcpt-assoc_TRAF_met"/>
</dbReference>
<evidence type="ECO:0000256" key="2">
    <source>
        <dbReference type="ARBA" id="ARBA00022490"/>
    </source>
</evidence>
<feature type="zinc finger region" description="TRAF-type" evidence="7">
    <location>
        <begin position="131"/>
        <end position="187"/>
    </location>
</feature>
<keyword evidence="3 7" id="KW-0479">Metal-binding</keyword>
<gene>
    <name evidence="12" type="ORF">PEVE_00026608</name>
</gene>
<feature type="domain" description="RING-type" evidence="9">
    <location>
        <begin position="26"/>
        <end position="88"/>
    </location>
</feature>
<evidence type="ECO:0000259" key="11">
    <source>
        <dbReference type="PROSITE" id="PS50145"/>
    </source>
</evidence>
<feature type="domain" description="TRAF-type" evidence="11">
    <location>
        <begin position="131"/>
        <end position="187"/>
    </location>
</feature>
<organism evidence="12 13">
    <name type="scientific">Porites evermanni</name>
    <dbReference type="NCBI Taxonomy" id="104178"/>
    <lineage>
        <taxon>Eukaryota</taxon>
        <taxon>Metazoa</taxon>
        <taxon>Cnidaria</taxon>
        <taxon>Anthozoa</taxon>
        <taxon>Hexacorallia</taxon>
        <taxon>Scleractinia</taxon>
        <taxon>Fungiina</taxon>
        <taxon>Poritidae</taxon>
        <taxon>Porites</taxon>
    </lineage>
</organism>
<dbReference type="PANTHER" id="PTHR10131:SF94">
    <property type="entry name" value="TNF RECEPTOR-ASSOCIATED FACTOR 4"/>
    <property type="match status" value="1"/>
</dbReference>
<feature type="domain" description="MATH" evidence="10">
    <location>
        <begin position="312"/>
        <end position="461"/>
    </location>
</feature>
<evidence type="ECO:0000259" key="9">
    <source>
        <dbReference type="PROSITE" id="PS50089"/>
    </source>
</evidence>
<dbReference type="PROSITE" id="PS00518">
    <property type="entry name" value="ZF_RING_1"/>
    <property type="match status" value="1"/>
</dbReference>
<dbReference type="PROSITE" id="PS50144">
    <property type="entry name" value="MATH"/>
    <property type="match status" value="1"/>
</dbReference>
<dbReference type="EMBL" id="CALNXI010000361">
    <property type="protein sequence ID" value="CAH3025593.1"/>
    <property type="molecule type" value="Genomic_DNA"/>
</dbReference>
<dbReference type="PANTHER" id="PTHR10131">
    <property type="entry name" value="TNF RECEPTOR ASSOCIATED FACTOR"/>
    <property type="match status" value="1"/>
</dbReference>
<evidence type="ECO:0000313" key="12">
    <source>
        <dbReference type="EMBL" id="CAH3025593.1"/>
    </source>
</evidence>
<keyword evidence="13" id="KW-1185">Reference proteome</keyword>
<dbReference type="SMART" id="SM00061">
    <property type="entry name" value="MATH"/>
    <property type="match status" value="1"/>
</dbReference>
<dbReference type="Pfam" id="PF21355">
    <property type="entry name" value="TRAF-mep_MATH"/>
    <property type="match status" value="1"/>
</dbReference>
<dbReference type="PIRSF" id="PIRSF015614">
    <property type="entry name" value="TRAF"/>
    <property type="match status" value="1"/>
</dbReference>
<keyword evidence="6 7" id="KW-0862">Zinc</keyword>
<comment type="caution">
    <text evidence="12">The sequence shown here is derived from an EMBL/GenBank/DDBJ whole genome shotgun (WGS) entry which is preliminary data.</text>
</comment>
<dbReference type="SUPFAM" id="SSF57850">
    <property type="entry name" value="RING/U-box"/>
    <property type="match status" value="1"/>
</dbReference>
<dbReference type="InterPro" id="IPR049342">
    <property type="entry name" value="TRAF1-6_MATH_dom"/>
</dbReference>
<dbReference type="InterPro" id="IPR018957">
    <property type="entry name" value="Znf_C3HC4_RING-type"/>
</dbReference>
<dbReference type="InterPro" id="IPR002083">
    <property type="entry name" value="MATH/TRAF_dom"/>
</dbReference>